<dbReference type="Gene3D" id="3.10.450.50">
    <property type="match status" value="1"/>
</dbReference>
<dbReference type="Pfam" id="PF14534">
    <property type="entry name" value="DUF4440"/>
    <property type="match status" value="1"/>
</dbReference>
<gene>
    <name evidence="2" type="ORF">ENJ51_06375</name>
</gene>
<feature type="domain" description="DUF4440" evidence="1">
    <location>
        <begin position="70"/>
        <end position="180"/>
    </location>
</feature>
<dbReference type="NCBIfam" id="TIGR02246">
    <property type="entry name" value="SgcJ/EcaC family oxidoreductase"/>
    <property type="match status" value="1"/>
</dbReference>
<reference evidence="2" key="1">
    <citation type="journal article" date="2020" name="mSystems">
        <title>Genome- and Community-Level Interaction Insights into Carbon Utilization and Element Cycling Functions of Hydrothermarchaeota in Hydrothermal Sediment.</title>
        <authorList>
            <person name="Zhou Z."/>
            <person name="Liu Y."/>
            <person name="Xu W."/>
            <person name="Pan J."/>
            <person name="Luo Z.H."/>
            <person name="Li M."/>
        </authorList>
    </citation>
    <scope>NUCLEOTIDE SEQUENCE [LARGE SCALE GENOMIC DNA]</scope>
    <source>
        <strain evidence="2">HyVt-493</strain>
    </source>
</reference>
<comment type="caution">
    <text evidence="2">The sequence shown here is derived from an EMBL/GenBank/DDBJ whole genome shotgun (WGS) entry which is preliminary data.</text>
</comment>
<sequence length="190" mass="22102">MEICFLKIPSIPILGNYVLFFNRNEILRRKQMHTNNCKNPLKLWTLLLILVTALPSVANADKEQQCRADIRLLLDTYQQALNDSATNKIVPLYTDDGIFMPSNKPTAVGREQVKVAYQHVFKALDLNVKFHVDEIERHGEIAFVRTTSDGEIKLLKDNVTIKNNSREIFILKRTDGKWKIYRYMFNEMSK</sequence>
<name>A0A7V2WUR8_LEUMU</name>
<proteinExistence type="predicted"/>
<dbReference type="InterPro" id="IPR011944">
    <property type="entry name" value="Steroid_delta5-4_isomerase"/>
</dbReference>
<evidence type="ECO:0000313" key="2">
    <source>
        <dbReference type="EMBL" id="HFC92421.1"/>
    </source>
</evidence>
<evidence type="ECO:0000259" key="1">
    <source>
        <dbReference type="Pfam" id="PF14534"/>
    </source>
</evidence>
<organism evidence="2">
    <name type="scientific">Leucothrix mucor</name>
    <dbReference type="NCBI Taxonomy" id="45248"/>
    <lineage>
        <taxon>Bacteria</taxon>
        <taxon>Pseudomonadati</taxon>
        <taxon>Pseudomonadota</taxon>
        <taxon>Gammaproteobacteria</taxon>
        <taxon>Thiotrichales</taxon>
        <taxon>Thiotrichaceae</taxon>
        <taxon>Leucothrix</taxon>
    </lineage>
</organism>
<dbReference type="InterPro" id="IPR032710">
    <property type="entry name" value="NTF2-like_dom_sf"/>
</dbReference>
<dbReference type="Proteomes" id="UP000885750">
    <property type="component" value="Unassembled WGS sequence"/>
</dbReference>
<dbReference type="SUPFAM" id="SSF54427">
    <property type="entry name" value="NTF2-like"/>
    <property type="match status" value="1"/>
</dbReference>
<protein>
    <submittedName>
        <fullName evidence="2">Nuclear transport factor 2 family protein</fullName>
    </submittedName>
</protein>
<dbReference type="AlphaFoldDB" id="A0A7V2WUR8"/>
<dbReference type="CDD" id="cd00531">
    <property type="entry name" value="NTF2_like"/>
    <property type="match status" value="1"/>
</dbReference>
<dbReference type="EMBL" id="DRMS01000239">
    <property type="protein sequence ID" value="HFC92421.1"/>
    <property type="molecule type" value="Genomic_DNA"/>
</dbReference>
<accession>A0A7V2WUR8</accession>
<dbReference type="InterPro" id="IPR027843">
    <property type="entry name" value="DUF4440"/>
</dbReference>